<protein>
    <recommendedName>
        <fullName evidence="3">HotDog ACOT-type domain-containing protein</fullName>
    </recommendedName>
</protein>
<dbReference type="EMBL" id="KZ819602">
    <property type="protein sequence ID" value="PWN36662.1"/>
    <property type="molecule type" value="Genomic_DNA"/>
</dbReference>
<feature type="region of interest" description="Disordered" evidence="2">
    <location>
        <begin position="39"/>
        <end position="63"/>
    </location>
</feature>
<organism evidence="4 5">
    <name type="scientific">Meira miltonrushii</name>
    <dbReference type="NCBI Taxonomy" id="1280837"/>
    <lineage>
        <taxon>Eukaryota</taxon>
        <taxon>Fungi</taxon>
        <taxon>Dikarya</taxon>
        <taxon>Basidiomycota</taxon>
        <taxon>Ustilaginomycotina</taxon>
        <taxon>Exobasidiomycetes</taxon>
        <taxon>Exobasidiales</taxon>
        <taxon>Brachybasidiaceae</taxon>
        <taxon>Meira</taxon>
    </lineage>
</organism>
<dbReference type="InterPro" id="IPR029069">
    <property type="entry name" value="HotDog_dom_sf"/>
</dbReference>
<evidence type="ECO:0000256" key="2">
    <source>
        <dbReference type="SAM" id="MobiDB-lite"/>
    </source>
</evidence>
<accession>A0A316VGE9</accession>
<feature type="domain" description="HotDog ACOT-type" evidence="3">
    <location>
        <begin position="61"/>
        <end position="183"/>
    </location>
</feature>
<dbReference type="InterPro" id="IPR040170">
    <property type="entry name" value="Cytosol_ACT"/>
</dbReference>
<evidence type="ECO:0000313" key="5">
    <source>
        <dbReference type="Proteomes" id="UP000245771"/>
    </source>
</evidence>
<reference evidence="4 5" key="1">
    <citation type="journal article" date="2018" name="Mol. Biol. Evol.">
        <title>Broad Genomic Sampling Reveals a Smut Pathogenic Ancestry of the Fungal Clade Ustilaginomycotina.</title>
        <authorList>
            <person name="Kijpornyongpan T."/>
            <person name="Mondo S.J."/>
            <person name="Barry K."/>
            <person name="Sandor L."/>
            <person name="Lee J."/>
            <person name="Lipzen A."/>
            <person name="Pangilinan J."/>
            <person name="LaButti K."/>
            <person name="Hainaut M."/>
            <person name="Henrissat B."/>
            <person name="Grigoriev I.V."/>
            <person name="Spatafora J.W."/>
            <person name="Aime M.C."/>
        </authorList>
    </citation>
    <scope>NUCLEOTIDE SEQUENCE [LARGE SCALE GENOMIC DNA]</scope>
    <source>
        <strain evidence="4 5">MCA 3882</strain>
    </source>
</reference>
<keyword evidence="5" id="KW-1185">Reference proteome</keyword>
<dbReference type="RefSeq" id="XP_025356964.1">
    <property type="nucleotide sequence ID" value="XM_025498050.1"/>
</dbReference>
<dbReference type="PROSITE" id="PS51770">
    <property type="entry name" value="HOTDOG_ACOT"/>
    <property type="match status" value="2"/>
</dbReference>
<dbReference type="InterPro" id="IPR033120">
    <property type="entry name" value="HOTDOG_ACOT"/>
</dbReference>
<dbReference type="OrthoDB" id="3184331at2759"/>
<dbReference type="GO" id="GO:0005829">
    <property type="term" value="C:cytosol"/>
    <property type="evidence" value="ECO:0007669"/>
    <property type="project" value="TreeGrafter"/>
</dbReference>
<dbReference type="CDD" id="cd03442">
    <property type="entry name" value="BFIT_BACH"/>
    <property type="match status" value="2"/>
</dbReference>
<proteinExistence type="predicted"/>
<dbReference type="AlphaFoldDB" id="A0A316VGE9"/>
<evidence type="ECO:0000259" key="3">
    <source>
        <dbReference type="PROSITE" id="PS51770"/>
    </source>
</evidence>
<dbReference type="SUPFAM" id="SSF54637">
    <property type="entry name" value="Thioesterase/thiol ester dehydrase-isomerase"/>
    <property type="match status" value="2"/>
</dbReference>
<dbReference type="GO" id="GO:0052816">
    <property type="term" value="F:long-chain fatty acyl-CoA hydrolase activity"/>
    <property type="evidence" value="ECO:0007669"/>
    <property type="project" value="TreeGrafter"/>
</dbReference>
<dbReference type="Gene3D" id="3.10.129.10">
    <property type="entry name" value="Hotdog Thioesterase"/>
    <property type="match status" value="2"/>
</dbReference>
<dbReference type="InParanoid" id="A0A316VGE9"/>
<dbReference type="GeneID" id="37019831"/>
<dbReference type="GO" id="GO:0006637">
    <property type="term" value="P:acyl-CoA metabolic process"/>
    <property type="evidence" value="ECO:0007669"/>
    <property type="project" value="TreeGrafter"/>
</dbReference>
<dbReference type="Pfam" id="PF03061">
    <property type="entry name" value="4HBT"/>
    <property type="match status" value="2"/>
</dbReference>
<gene>
    <name evidence="4" type="ORF">FA14DRAFT_159092</name>
</gene>
<feature type="domain" description="HotDog ACOT-type" evidence="3">
    <location>
        <begin position="414"/>
        <end position="531"/>
    </location>
</feature>
<feature type="compositionally biased region" description="Polar residues" evidence="2">
    <location>
        <begin position="47"/>
        <end position="63"/>
    </location>
</feature>
<name>A0A316VGE9_9BASI</name>
<sequence length="602" mass="66234">MSSLRSSERFTGVIIGAAAILFAASAYNVILANVQNEPNKKSKSKSDALSSTQPEPKLSSQSAVHNVTYATKPEDCQSFSSNTKERPKLHAGALFKLIDIAAGVAARRHAGRSCVTISVDSVVLLKPIYLGDLIHVSASVNRAWGSSMEVGVRIVKESITGQGDNKMEYVSHSYLTFVAINKSKQIAESSYFGKAWQSIFGAPAKPAKPNLALIKPMTRLESRRHLLAGRRRTKRLADAQHGRTREGVSIEIKSKVRQEMQKMMDEYDQQQFNPPSRDIANAIRGDELLRAIEIEVLIQAWAQGEDVVHVHDGMVEVNMPGDEPLLFPEAEVRQKAKKLGIKLPGDARFDPTEYRLQGSATPTWAQSASPPLTPLRRKQSNLHAHKDLQSNSPFVTSQQPLPAVGSGNNSLPVISTLTTSMHIVFPQHTNSIGIIFGGNTMSWSEEVALMACRKIQVKGMMRVPHWKTVSMDGLEFNVQVGVGELMILSAIVVRTYAHSCEVYVLAQAENREGQRRFTNDVLFTMAYCKEQALATQSDTLDGEGKVGSIDDHITSQIIMPANSALESFANASQVRRQQRLELRQMLVRVYGSQGDMASASEQ</sequence>
<dbReference type="PANTHER" id="PTHR11049:SF16">
    <property type="entry name" value="PROTEIN VDLD"/>
    <property type="match status" value="1"/>
</dbReference>
<keyword evidence="1" id="KW-0378">Hydrolase</keyword>
<evidence type="ECO:0000256" key="1">
    <source>
        <dbReference type="ARBA" id="ARBA00022801"/>
    </source>
</evidence>
<dbReference type="STRING" id="1280837.A0A316VGE9"/>
<dbReference type="InterPro" id="IPR006683">
    <property type="entry name" value="Thioestr_dom"/>
</dbReference>
<dbReference type="PANTHER" id="PTHR11049">
    <property type="entry name" value="ACYL COENZYME A THIOESTER HYDROLASE"/>
    <property type="match status" value="1"/>
</dbReference>
<evidence type="ECO:0000313" key="4">
    <source>
        <dbReference type="EMBL" id="PWN36662.1"/>
    </source>
</evidence>
<dbReference type="Proteomes" id="UP000245771">
    <property type="component" value="Unassembled WGS sequence"/>
</dbReference>